<dbReference type="SMART" id="SM00239">
    <property type="entry name" value="C2"/>
    <property type="match status" value="1"/>
</dbReference>
<comment type="caution">
    <text evidence="3">The sequence shown here is derived from an EMBL/GenBank/DDBJ whole genome shotgun (WGS) entry which is preliminary data.</text>
</comment>
<proteinExistence type="predicted"/>
<feature type="compositionally biased region" description="Polar residues" evidence="1">
    <location>
        <begin position="582"/>
        <end position="593"/>
    </location>
</feature>
<protein>
    <recommendedName>
        <fullName evidence="2">C2 domain-containing protein</fullName>
    </recommendedName>
</protein>
<feature type="compositionally biased region" description="Low complexity" evidence="1">
    <location>
        <begin position="696"/>
        <end position="708"/>
    </location>
</feature>
<reference evidence="3" key="1">
    <citation type="journal article" date="2023" name="Mol. Phylogenet. Evol.">
        <title>Genome-scale phylogeny and comparative genomics of the fungal order Sordariales.</title>
        <authorList>
            <person name="Hensen N."/>
            <person name="Bonometti L."/>
            <person name="Westerberg I."/>
            <person name="Brannstrom I.O."/>
            <person name="Guillou S."/>
            <person name="Cros-Aarteil S."/>
            <person name="Calhoun S."/>
            <person name="Haridas S."/>
            <person name="Kuo A."/>
            <person name="Mondo S."/>
            <person name="Pangilinan J."/>
            <person name="Riley R."/>
            <person name="LaButti K."/>
            <person name="Andreopoulos B."/>
            <person name="Lipzen A."/>
            <person name="Chen C."/>
            <person name="Yan M."/>
            <person name="Daum C."/>
            <person name="Ng V."/>
            <person name="Clum A."/>
            <person name="Steindorff A."/>
            <person name="Ohm R.A."/>
            <person name="Martin F."/>
            <person name="Silar P."/>
            <person name="Natvig D.O."/>
            <person name="Lalanne C."/>
            <person name="Gautier V."/>
            <person name="Ament-Velasquez S.L."/>
            <person name="Kruys A."/>
            <person name="Hutchinson M.I."/>
            <person name="Powell A.J."/>
            <person name="Barry K."/>
            <person name="Miller A.N."/>
            <person name="Grigoriev I.V."/>
            <person name="Debuchy R."/>
            <person name="Gladieux P."/>
            <person name="Hiltunen Thoren M."/>
            <person name="Johannesson H."/>
        </authorList>
    </citation>
    <scope>NUCLEOTIDE SEQUENCE</scope>
    <source>
        <strain evidence="3">CBS 538.74</strain>
    </source>
</reference>
<feature type="compositionally biased region" description="Pro residues" evidence="1">
    <location>
        <begin position="215"/>
        <end position="225"/>
    </location>
</feature>
<evidence type="ECO:0000313" key="4">
    <source>
        <dbReference type="Proteomes" id="UP001302745"/>
    </source>
</evidence>
<feature type="compositionally biased region" description="Polar residues" evidence="1">
    <location>
        <begin position="475"/>
        <end position="499"/>
    </location>
</feature>
<feature type="compositionally biased region" description="Basic residues" evidence="1">
    <location>
        <begin position="658"/>
        <end position="667"/>
    </location>
</feature>
<evidence type="ECO:0000313" key="3">
    <source>
        <dbReference type="EMBL" id="KAK4158588.1"/>
    </source>
</evidence>
<reference evidence="3" key="2">
    <citation type="submission" date="2023-05" db="EMBL/GenBank/DDBJ databases">
        <authorList>
            <consortium name="Lawrence Berkeley National Laboratory"/>
            <person name="Steindorff A."/>
            <person name="Hensen N."/>
            <person name="Bonometti L."/>
            <person name="Westerberg I."/>
            <person name="Brannstrom I.O."/>
            <person name="Guillou S."/>
            <person name="Cros-Aarteil S."/>
            <person name="Calhoun S."/>
            <person name="Haridas S."/>
            <person name="Kuo A."/>
            <person name="Mondo S."/>
            <person name="Pangilinan J."/>
            <person name="Riley R."/>
            <person name="Labutti K."/>
            <person name="Andreopoulos B."/>
            <person name="Lipzen A."/>
            <person name="Chen C."/>
            <person name="Yanf M."/>
            <person name="Daum C."/>
            <person name="Ng V."/>
            <person name="Clum A."/>
            <person name="Ohm R."/>
            <person name="Martin F."/>
            <person name="Silar P."/>
            <person name="Natvig D."/>
            <person name="Lalanne C."/>
            <person name="Gautier V."/>
            <person name="Ament-Velasquez S.L."/>
            <person name="Kruys A."/>
            <person name="Hutchinson M.I."/>
            <person name="Powell A.J."/>
            <person name="Barry K."/>
            <person name="Miller A.N."/>
            <person name="Grigoriev I.V."/>
            <person name="Debuchy R."/>
            <person name="Gladieux P."/>
            <person name="Thoren M.H."/>
            <person name="Johannesson H."/>
        </authorList>
    </citation>
    <scope>NUCLEOTIDE SEQUENCE</scope>
    <source>
        <strain evidence="3">CBS 538.74</strain>
    </source>
</reference>
<dbReference type="InterPro" id="IPR037791">
    <property type="entry name" value="C2_fungal_Inn1"/>
</dbReference>
<feature type="compositionally biased region" description="Low complexity" evidence="1">
    <location>
        <begin position="442"/>
        <end position="455"/>
    </location>
</feature>
<dbReference type="InterPro" id="IPR000008">
    <property type="entry name" value="C2_dom"/>
</dbReference>
<gene>
    <name evidence="3" type="ORF">C8A00DRAFT_39304</name>
</gene>
<feature type="compositionally biased region" description="Polar residues" evidence="1">
    <location>
        <begin position="865"/>
        <end position="879"/>
    </location>
</feature>
<feature type="compositionally biased region" description="Basic and acidic residues" evidence="1">
    <location>
        <begin position="720"/>
        <end position="734"/>
    </location>
</feature>
<feature type="region of interest" description="Disordered" evidence="1">
    <location>
        <begin position="150"/>
        <end position="542"/>
    </location>
</feature>
<dbReference type="InterPro" id="IPR052981">
    <property type="entry name" value="Ingression_C2_domain"/>
</dbReference>
<dbReference type="PROSITE" id="PS50004">
    <property type="entry name" value="C2"/>
    <property type="match status" value="1"/>
</dbReference>
<feature type="compositionally biased region" description="Polar residues" evidence="1">
    <location>
        <begin position="330"/>
        <end position="345"/>
    </location>
</feature>
<keyword evidence="4" id="KW-1185">Reference proteome</keyword>
<feature type="compositionally biased region" description="Gly residues" evidence="1">
    <location>
        <begin position="984"/>
        <end position="997"/>
    </location>
</feature>
<dbReference type="PANTHER" id="PTHR47052:SF3">
    <property type="entry name" value="INGRESSION PROTEIN 1"/>
    <property type="match status" value="1"/>
</dbReference>
<feature type="compositionally biased region" description="Pro residues" evidence="1">
    <location>
        <begin position="647"/>
        <end position="656"/>
    </location>
</feature>
<feature type="domain" description="C2" evidence="2">
    <location>
        <begin position="12"/>
        <end position="131"/>
    </location>
</feature>
<dbReference type="Pfam" id="PF00168">
    <property type="entry name" value="C2"/>
    <property type="match status" value="1"/>
</dbReference>
<feature type="compositionally biased region" description="Basic residues" evidence="1">
    <location>
        <begin position="843"/>
        <end position="854"/>
    </location>
</feature>
<dbReference type="AlphaFoldDB" id="A0AAN7A212"/>
<dbReference type="InterPro" id="IPR035892">
    <property type="entry name" value="C2_domain_sf"/>
</dbReference>
<sequence length="1025" mass="109867">MTTKAKTHPLNGMHTAGIFSDMSVDGPEIGTLVLVVDRAKNLPNRKTIGKQDPYCAARLGKEAKKTTTDIRGGQTPKWDQELRFTVHDSSDYYQLKVSVFNDDKKTELIGEAWMDLRDIVVPGGGQSDQWHQLACRGKYAGEVRIEITYYDNRPKPEKPAVKAKPPTPAEAEPTPAAAAAGPRPVPKRRPLPSDPVTGKSPAAPSSLPEQVETPPALPQPNPAPIPHQQAEYNAAAPAPSQSYYQQQDHLRREPSREFGTPSRRADAPTQQYRTPDRAEQYAVQRDQSYSPHYQQPGYDRHDSYDFPPAAGASAIEDDKPPPPPAHRSRTGSNPPSASFQATPPTMRQDVLRSEAHRNSFSGSYPGRPTYKAYDSAPAGLGGPPYTNADQAQPPRHYSFDPAYDGHRTMQATVEDVPESPDSVNNPRRISGRWPQPQPQPQPQSQSQPQPQSKSQPHFEPEYDMAASPAPLTLSGRGSSETASYSQAPDQARYQGSNGYQMALAEIPQRNSPEYAPNFGRHSEPSLPSHGSHSEQRALTYRGEDEALNGYSVPSVPPSLVPGIDPTIAQEISGRINQDRRQSNQARGYTQQALVETPPRGRTMDHGYGHDGSAYNAAPAHSRSPVMYTNGPSTSSVNVVIKSRAYSPNPPRDPSPNPRHQHTIRRKSVSPQPPVELGRRLSAVPFGPDSYDALNPSASTAALKDAAASRGDYSEATGKIITHDGREVDPSDHLPMDTWAPEPEPKQPTSSASSARPSPSGPQPIPSSGRRPLRVAGRPQSMLPSTSSAITYSGSDFVEPVTTTPPASGRNRLQKKAAYRQSTTAIAPVISNNSFRPGSSSSSSHHHHHHHHHHPAPLAPIPPHQDNFTPPRQISRASTQSHGGRHQYSRSGGGGGSSSSYGGPPIPAKVPLALPPPPPPLSSSPSGSAGGMSGALQLHSSSVARRAGTGVDDDEYDDGDGGFGHGHGHGGKGHGGREEYNGYSHAGGRGGHHGGGGETNLEGSRPLAVSLAGASSTRPSLSNTQE</sequence>
<evidence type="ECO:0000259" key="2">
    <source>
        <dbReference type="PROSITE" id="PS50004"/>
    </source>
</evidence>
<feature type="compositionally biased region" description="Polar residues" evidence="1">
    <location>
        <begin position="781"/>
        <end position="793"/>
    </location>
</feature>
<name>A0AAN7A212_9PEZI</name>
<accession>A0AAN7A212</accession>
<dbReference type="EMBL" id="MU856838">
    <property type="protein sequence ID" value="KAK4158588.1"/>
    <property type="molecule type" value="Genomic_DNA"/>
</dbReference>
<organism evidence="3 4">
    <name type="scientific">Chaetomidium leptoderma</name>
    <dbReference type="NCBI Taxonomy" id="669021"/>
    <lineage>
        <taxon>Eukaryota</taxon>
        <taxon>Fungi</taxon>
        <taxon>Dikarya</taxon>
        <taxon>Ascomycota</taxon>
        <taxon>Pezizomycotina</taxon>
        <taxon>Sordariomycetes</taxon>
        <taxon>Sordariomycetidae</taxon>
        <taxon>Sordariales</taxon>
        <taxon>Chaetomiaceae</taxon>
        <taxon>Chaetomidium</taxon>
    </lineage>
</organism>
<dbReference type="Gene3D" id="2.60.40.150">
    <property type="entry name" value="C2 domain"/>
    <property type="match status" value="1"/>
</dbReference>
<feature type="compositionally biased region" description="Low complexity" evidence="1">
    <location>
        <begin position="746"/>
        <end position="757"/>
    </location>
</feature>
<feature type="compositionally biased region" description="Polar residues" evidence="1">
    <location>
        <begin position="1012"/>
        <end position="1025"/>
    </location>
</feature>
<dbReference type="CDD" id="cd08681">
    <property type="entry name" value="C2_fungal_Inn1p-like"/>
    <property type="match status" value="1"/>
</dbReference>
<feature type="compositionally biased region" description="Acidic residues" evidence="1">
    <location>
        <begin position="950"/>
        <end position="959"/>
    </location>
</feature>
<dbReference type="Proteomes" id="UP001302745">
    <property type="component" value="Unassembled WGS sequence"/>
</dbReference>
<evidence type="ECO:0000256" key="1">
    <source>
        <dbReference type="SAM" id="MobiDB-lite"/>
    </source>
</evidence>
<feature type="compositionally biased region" description="Low complexity" evidence="1">
    <location>
        <begin position="169"/>
        <end position="182"/>
    </location>
</feature>
<feature type="compositionally biased region" description="Polar residues" evidence="1">
    <location>
        <begin position="819"/>
        <end position="837"/>
    </location>
</feature>
<dbReference type="PANTHER" id="PTHR47052">
    <property type="entry name" value="CONSERVED SERINE PROLINE-RICH PROTEIN (AFU_ORTHOLOGUE AFUA_2G01790)"/>
    <property type="match status" value="1"/>
</dbReference>
<dbReference type="SUPFAM" id="SSF49562">
    <property type="entry name" value="C2 domain (Calcium/lipid-binding domain, CaLB)"/>
    <property type="match status" value="1"/>
</dbReference>
<feature type="compositionally biased region" description="Pro residues" evidence="1">
    <location>
        <begin position="903"/>
        <end position="921"/>
    </location>
</feature>
<feature type="region of interest" description="Disordered" evidence="1">
    <location>
        <begin position="569"/>
        <end position="1025"/>
    </location>
</feature>